<dbReference type="Proteomes" id="UP000499080">
    <property type="component" value="Unassembled WGS sequence"/>
</dbReference>
<proteinExistence type="predicted"/>
<dbReference type="AlphaFoldDB" id="A0A4Y2G9Z7"/>
<evidence type="ECO:0000313" key="2">
    <source>
        <dbReference type="Proteomes" id="UP000499080"/>
    </source>
</evidence>
<keyword evidence="2" id="KW-1185">Reference proteome</keyword>
<protein>
    <submittedName>
        <fullName evidence="1">Uncharacterized protein</fullName>
    </submittedName>
</protein>
<sequence length="86" mass="9872">MIRAGKLFHRKGGHQPVEVRCARPAHYKGLLPTRDLDRRLRFLLSGTLTGRWVRQLCRYLRYALSLDPLLSLGGDLHQCGELPPPR</sequence>
<organism evidence="1 2">
    <name type="scientific">Araneus ventricosus</name>
    <name type="common">Orbweaver spider</name>
    <name type="synonym">Epeira ventricosa</name>
    <dbReference type="NCBI Taxonomy" id="182803"/>
    <lineage>
        <taxon>Eukaryota</taxon>
        <taxon>Metazoa</taxon>
        <taxon>Ecdysozoa</taxon>
        <taxon>Arthropoda</taxon>
        <taxon>Chelicerata</taxon>
        <taxon>Arachnida</taxon>
        <taxon>Araneae</taxon>
        <taxon>Araneomorphae</taxon>
        <taxon>Entelegynae</taxon>
        <taxon>Araneoidea</taxon>
        <taxon>Araneidae</taxon>
        <taxon>Araneus</taxon>
    </lineage>
</organism>
<dbReference type="EMBL" id="BGPR01001301">
    <property type="protein sequence ID" value="GBM50500.1"/>
    <property type="molecule type" value="Genomic_DNA"/>
</dbReference>
<reference evidence="1 2" key="1">
    <citation type="journal article" date="2019" name="Sci. Rep.">
        <title>Orb-weaving spider Araneus ventricosus genome elucidates the spidroin gene catalogue.</title>
        <authorList>
            <person name="Kono N."/>
            <person name="Nakamura H."/>
            <person name="Ohtoshi R."/>
            <person name="Moran D.A.P."/>
            <person name="Shinohara A."/>
            <person name="Yoshida Y."/>
            <person name="Fujiwara M."/>
            <person name="Mori M."/>
            <person name="Tomita M."/>
            <person name="Arakawa K."/>
        </authorList>
    </citation>
    <scope>NUCLEOTIDE SEQUENCE [LARGE SCALE GENOMIC DNA]</scope>
</reference>
<comment type="caution">
    <text evidence="1">The sequence shown here is derived from an EMBL/GenBank/DDBJ whole genome shotgun (WGS) entry which is preliminary data.</text>
</comment>
<name>A0A4Y2G9Z7_ARAVE</name>
<gene>
    <name evidence="1" type="ORF">AVEN_254778_1</name>
</gene>
<accession>A0A4Y2G9Z7</accession>
<evidence type="ECO:0000313" key="1">
    <source>
        <dbReference type="EMBL" id="GBM50500.1"/>
    </source>
</evidence>